<name>A0AAV4SKZ5_9ARAC</name>
<keyword evidence="8" id="KW-0638">Presynaptic neurotoxin</keyword>
<dbReference type="Pfam" id="PF00023">
    <property type="entry name" value="Ank"/>
    <property type="match status" value="1"/>
</dbReference>
<keyword evidence="9" id="KW-0472">Membrane</keyword>
<keyword evidence="5" id="KW-1052">Target cell membrane</keyword>
<evidence type="ECO:0000256" key="6">
    <source>
        <dbReference type="ARBA" id="ARBA00022656"/>
    </source>
</evidence>
<evidence type="ECO:0000256" key="5">
    <source>
        <dbReference type="ARBA" id="ARBA00022537"/>
    </source>
</evidence>
<keyword evidence="6" id="KW-0800">Toxin</keyword>
<dbReference type="EMBL" id="BPLQ01008002">
    <property type="protein sequence ID" value="GIY33989.1"/>
    <property type="molecule type" value="Genomic_DNA"/>
</dbReference>
<dbReference type="InterPro" id="IPR002110">
    <property type="entry name" value="Ankyrin_rpt"/>
</dbReference>
<comment type="subcellular location">
    <subcellularLocation>
        <location evidence="2">Secreted</location>
    </subcellularLocation>
    <subcellularLocation>
        <location evidence="1">Target cell membrane</location>
    </subcellularLocation>
</comment>
<evidence type="ECO:0000256" key="4">
    <source>
        <dbReference type="ARBA" id="ARBA00022525"/>
    </source>
</evidence>
<accession>A0AAV4SKZ5</accession>
<evidence type="ECO:0000313" key="10">
    <source>
        <dbReference type="EMBL" id="GIY33989.1"/>
    </source>
</evidence>
<keyword evidence="3" id="KW-0268">Exocytosis</keyword>
<dbReference type="SUPFAM" id="SSF48403">
    <property type="entry name" value="Ankyrin repeat"/>
    <property type="match status" value="1"/>
</dbReference>
<gene>
    <name evidence="10" type="ORF">CDAR_230602</name>
</gene>
<dbReference type="GO" id="GO:0090729">
    <property type="term" value="F:toxin activity"/>
    <property type="evidence" value="ECO:0007669"/>
    <property type="project" value="UniProtKB-KW"/>
</dbReference>
<evidence type="ECO:0000256" key="1">
    <source>
        <dbReference type="ARBA" id="ARBA00004175"/>
    </source>
</evidence>
<keyword evidence="11" id="KW-1185">Reference proteome</keyword>
<protein>
    <submittedName>
        <fullName evidence="10">Uncharacterized protein</fullName>
    </submittedName>
</protein>
<organism evidence="10 11">
    <name type="scientific">Caerostris darwini</name>
    <dbReference type="NCBI Taxonomy" id="1538125"/>
    <lineage>
        <taxon>Eukaryota</taxon>
        <taxon>Metazoa</taxon>
        <taxon>Ecdysozoa</taxon>
        <taxon>Arthropoda</taxon>
        <taxon>Chelicerata</taxon>
        <taxon>Arachnida</taxon>
        <taxon>Araneae</taxon>
        <taxon>Araneomorphae</taxon>
        <taxon>Entelegynae</taxon>
        <taxon>Araneoidea</taxon>
        <taxon>Araneidae</taxon>
        <taxon>Caerostris</taxon>
    </lineage>
</organism>
<dbReference type="InterPro" id="IPR036770">
    <property type="entry name" value="Ankyrin_rpt-contain_sf"/>
</dbReference>
<dbReference type="GO" id="GO:0044231">
    <property type="term" value="C:host cell presynaptic membrane"/>
    <property type="evidence" value="ECO:0007669"/>
    <property type="project" value="UniProtKB-KW"/>
</dbReference>
<evidence type="ECO:0000256" key="2">
    <source>
        <dbReference type="ARBA" id="ARBA00004613"/>
    </source>
</evidence>
<proteinExistence type="predicted"/>
<keyword evidence="4" id="KW-0964">Secreted</keyword>
<dbReference type="GO" id="GO:0005576">
    <property type="term" value="C:extracellular region"/>
    <property type="evidence" value="ECO:0007669"/>
    <property type="project" value="UniProtKB-SubCell"/>
</dbReference>
<dbReference type="GO" id="GO:0044218">
    <property type="term" value="C:other organism cell membrane"/>
    <property type="evidence" value="ECO:0007669"/>
    <property type="project" value="UniProtKB-KW"/>
</dbReference>
<reference evidence="10 11" key="1">
    <citation type="submission" date="2021-06" db="EMBL/GenBank/DDBJ databases">
        <title>Caerostris darwini draft genome.</title>
        <authorList>
            <person name="Kono N."/>
            <person name="Arakawa K."/>
        </authorList>
    </citation>
    <scope>NUCLEOTIDE SEQUENCE [LARGE SCALE GENOMIC DNA]</scope>
</reference>
<dbReference type="GO" id="GO:0006887">
    <property type="term" value="P:exocytosis"/>
    <property type="evidence" value="ECO:0007669"/>
    <property type="project" value="UniProtKB-KW"/>
</dbReference>
<evidence type="ECO:0000256" key="3">
    <source>
        <dbReference type="ARBA" id="ARBA00022483"/>
    </source>
</evidence>
<evidence type="ECO:0000256" key="8">
    <source>
        <dbReference type="ARBA" id="ARBA00023028"/>
    </source>
</evidence>
<evidence type="ECO:0000256" key="9">
    <source>
        <dbReference type="ARBA" id="ARBA00023298"/>
    </source>
</evidence>
<keyword evidence="9" id="KW-1053">Target membrane</keyword>
<keyword evidence="7" id="KW-0528">Neurotoxin</keyword>
<dbReference type="Proteomes" id="UP001054837">
    <property type="component" value="Unassembled WGS sequence"/>
</dbReference>
<evidence type="ECO:0000256" key="7">
    <source>
        <dbReference type="ARBA" id="ARBA00022699"/>
    </source>
</evidence>
<sequence length="87" mass="10047">MGADTHIPQRTRTSLHEAYLLDEIECAEMLLKYETNNWKFPGVKLLLKEGVDEYALMYGRIPVHEACWLDCENCVELLLADVNAIDY</sequence>
<evidence type="ECO:0000313" key="11">
    <source>
        <dbReference type="Proteomes" id="UP001054837"/>
    </source>
</evidence>
<dbReference type="AlphaFoldDB" id="A0AAV4SKZ5"/>
<dbReference type="Gene3D" id="1.25.40.20">
    <property type="entry name" value="Ankyrin repeat-containing domain"/>
    <property type="match status" value="1"/>
</dbReference>
<comment type="caution">
    <text evidence="10">The sequence shown here is derived from an EMBL/GenBank/DDBJ whole genome shotgun (WGS) entry which is preliminary data.</text>
</comment>